<keyword evidence="2" id="KW-1185">Reference proteome</keyword>
<dbReference type="EMBL" id="CM023487">
    <property type="protein sequence ID" value="KAH6925551.1"/>
    <property type="molecule type" value="Genomic_DNA"/>
</dbReference>
<organism evidence="1 2">
    <name type="scientific">Hyalomma asiaticum</name>
    <name type="common">Tick</name>
    <dbReference type="NCBI Taxonomy" id="266040"/>
    <lineage>
        <taxon>Eukaryota</taxon>
        <taxon>Metazoa</taxon>
        <taxon>Ecdysozoa</taxon>
        <taxon>Arthropoda</taxon>
        <taxon>Chelicerata</taxon>
        <taxon>Arachnida</taxon>
        <taxon>Acari</taxon>
        <taxon>Parasitiformes</taxon>
        <taxon>Ixodida</taxon>
        <taxon>Ixodoidea</taxon>
        <taxon>Ixodidae</taxon>
        <taxon>Hyalomminae</taxon>
        <taxon>Hyalomma</taxon>
    </lineage>
</organism>
<comment type="caution">
    <text evidence="1">The sequence shown here is derived from an EMBL/GenBank/DDBJ whole genome shotgun (WGS) entry which is preliminary data.</text>
</comment>
<evidence type="ECO:0000313" key="1">
    <source>
        <dbReference type="EMBL" id="KAH6925551.1"/>
    </source>
</evidence>
<reference evidence="1" key="1">
    <citation type="submission" date="2020-05" db="EMBL/GenBank/DDBJ databases">
        <title>Large-scale comparative analyses of tick genomes elucidate their genetic diversity and vector capacities.</title>
        <authorList>
            <person name="Jia N."/>
            <person name="Wang J."/>
            <person name="Shi W."/>
            <person name="Du L."/>
            <person name="Sun Y."/>
            <person name="Zhan W."/>
            <person name="Jiang J."/>
            <person name="Wang Q."/>
            <person name="Zhang B."/>
            <person name="Ji P."/>
            <person name="Sakyi L.B."/>
            <person name="Cui X."/>
            <person name="Yuan T."/>
            <person name="Jiang B."/>
            <person name="Yang W."/>
            <person name="Lam T.T.-Y."/>
            <person name="Chang Q."/>
            <person name="Ding S."/>
            <person name="Wang X."/>
            <person name="Zhu J."/>
            <person name="Ruan X."/>
            <person name="Zhao L."/>
            <person name="Wei J."/>
            <person name="Que T."/>
            <person name="Du C."/>
            <person name="Cheng J."/>
            <person name="Dai P."/>
            <person name="Han X."/>
            <person name="Huang E."/>
            <person name="Gao Y."/>
            <person name="Liu J."/>
            <person name="Shao H."/>
            <person name="Ye R."/>
            <person name="Li L."/>
            <person name="Wei W."/>
            <person name="Wang X."/>
            <person name="Wang C."/>
            <person name="Yang T."/>
            <person name="Huo Q."/>
            <person name="Li W."/>
            <person name="Guo W."/>
            <person name="Chen H."/>
            <person name="Zhou L."/>
            <person name="Ni X."/>
            <person name="Tian J."/>
            <person name="Zhou Y."/>
            <person name="Sheng Y."/>
            <person name="Liu T."/>
            <person name="Pan Y."/>
            <person name="Xia L."/>
            <person name="Li J."/>
            <person name="Zhao F."/>
            <person name="Cao W."/>
        </authorList>
    </citation>
    <scope>NUCLEOTIDE SEQUENCE</scope>
    <source>
        <strain evidence="1">Hyas-2018</strain>
    </source>
</reference>
<dbReference type="Proteomes" id="UP000821845">
    <property type="component" value="Chromosome 7"/>
</dbReference>
<proteinExistence type="predicted"/>
<evidence type="ECO:0000313" key="2">
    <source>
        <dbReference type="Proteomes" id="UP000821845"/>
    </source>
</evidence>
<sequence length="346" mass="38884">MPGVRADHGLRIARADVDGGATHLEFPLGVRRHGYAFHQASEKTRHDAWTIALFLGPLLPFLGLPGLHAKIKRCLACGDAAVSLLSRITEQLRLFLNIRRHRPGACSIEPASVTRFVAVICSTGLQLPHCCPVGDESQRDVAGNIPLTEESSSSLAAPLQLPYDSLVSVQGQLHSCRQYTYATMRISCMRRHLLTHTGERPFRCHLCPSAFRQHGTLRDHMRTHTGERPFSCEHCSASFKQQSSLNKHNNEEKGRGSRGYHRLLEEPVASTETRPKGPRWEDCVSPEAVYYCWLQRQSPTTPVFVCSGHDSSAVARRRLHLENCHHALSHLRRQLTRPGSRVIYYR</sequence>
<gene>
    <name evidence="1" type="ORF">HPB50_007103</name>
</gene>
<accession>A0ACB7RV53</accession>
<protein>
    <submittedName>
        <fullName evidence="1">Uncharacterized protein</fullName>
    </submittedName>
</protein>
<name>A0ACB7RV53_HYAAI</name>